<evidence type="ECO:0000256" key="5">
    <source>
        <dbReference type="ARBA" id="ARBA00023004"/>
    </source>
</evidence>
<keyword evidence="13" id="KW-1185">Reference proteome</keyword>
<dbReference type="PANTHER" id="PTHR10134">
    <property type="entry name" value="CYTOCHROME B-C1 COMPLEX SUBUNIT RIESKE, MITOCHONDRIAL"/>
    <property type="match status" value="1"/>
</dbReference>
<dbReference type="CDD" id="cd03467">
    <property type="entry name" value="Rieske"/>
    <property type="match status" value="1"/>
</dbReference>
<evidence type="ECO:0000256" key="4">
    <source>
        <dbReference type="ARBA" id="ARBA00022723"/>
    </source>
</evidence>
<evidence type="ECO:0000256" key="1">
    <source>
        <dbReference type="ARBA" id="ARBA00002494"/>
    </source>
</evidence>
<evidence type="ECO:0000256" key="6">
    <source>
        <dbReference type="ARBA" id="ARBA00023014"/>
    </source>
</evidence>
<evidence type="ECO:0000256" key="10">
    <source>
        <dbReference type="SAM" id="MobiDB-lite"/>
    </source>
</evidence>
<organism evidence="12 13">
    <name type="scientific">Streptomyces chengmaiensis</name>
    <dbReference type="NCBI Taxonomy" id="3040919"/>
    <lineage>
        <taxon>Bacteria</taxon>
        <taxon>Bacillati</taxon>
        <taxon>Actinomycetota</taxon>
        <taxon>Actinomycetes</taxon>
        <taxon>Kitasatosporales</taxon>
        <taxon>Streptomycetaceae</taxon>
        <taxon>Streptomyces</taxon>
    </lineage>
</organism>
<evidence type="ECO:0000256" key="8">
    <source>
        <dbReference type="ARBA" id="ARBA00029586"/>
    </source>
</evidence>
<sequence length="156" mass="15588">MDAQRRTVLAAGAAGAAALVTGCGDGGGDTETDLPAPPPATQESPTGAPADAGAPDSLPPAGKELTQTADIPVEGGRIFADEKVVVTQPVKGEFKAFSAICTHQGCTVTRVEDGVINCPCHGGQYRIADGSVARGPATRALPPEQITVSGDSILLA</sequence>
<keyword evidence="4" id="KW-0479">Metal-binding</keyword>
<proteinExistence type="predicted"/>
<keyword evidence="6" id="KW-0411">Iron-sulfur</keyword>
<accession>A0ABT6HVZ9</accession>
<dbReference type="PROSITE" id="PS51257">
    <property type="entry name" value="PROKAR_LIPOPROTEIN"/>
    <property type="match status" value="1"/>
</dbReference>
<dbReference type="RefSeq" id="WP_279932034.1">
    <property type="nucleotide sequence ID" value="NZ_JARWBG010000050.1"/>
</dbReference>
<dbReference type="PRINTS" id="PR00162">
    <property type="entry name" value="RIESKE"/>
</dbReference>
<dbReference type="InterPro" id="IPR005805">
    <property type="entry name" value="Rieske_Fe-S_prot_C"/>
</dbReference>
<evidence type="ECO:0000256" key="3">
    <source>
        <dbReference type="ARBA" id="ARBA00022714"/>
    </source>
</evidence>
<feature type="region of interest" description="Disordered" evidence="10">
    <location>
        <begin position="21"/>
        <end position="64"/>
    </location>
</feature>
<keyword evidence="3" id="KW-0001">2Fe-2S</keyword>
<keyword evidence="5" id="KW-0408">Iron</keyword>
<dbReference type="PROSITE" id="PS51296">
    <property type="entry name" value="RIESKE"/>
    <property type="match status" value="1"/>
</dbReference>
<dbReference type="InterPro" id="IPR014349">
    <property type="entry name" value="Rieske_Fe-S_prot"/>
</dbReference>
<feature type="compositionally biased region" description="Low complexity" evidence="10">
    <location>
        <begin position="44"/>
        <end position="62"/>
    </location>
</feature>
<dbReference type="InterPro" id="IPR017941">
    <property type="entry name" value="Rieske_2Fe-2S"/>
</dbReference>
<gene>
    <name evidence="12" type="ORF">QCN29_29605</name>
</gene>
<feature type="domain" description="Rieske" evidence="11">
    <location>
        <begin position="63"/>
        <end position="155"/>
    </location>
</feature>
<evidence type="ECO:0000256" key="7">
    <source>
        <dbReference type="ARBA" id="ARBA00023157"/>
    </source>
</evidence>
<dbReference type="Pfam" id="PF00355">
    <property type="entry name" value="Rieske"/>
    <property type="match status" value="1"/>
</dbReference>
<comment type="caution">
    <text evidence="12">The sequence shown here is derived from an EMBL/GenBank/DDBJ whole genome shotgun (WGS) entry which is preliminary data.</text>
</comment>
<evidence type="ECO:0000313" key="12">
    <source>
        <dbReference type="EMBL" id="MDH2392865.1"/>
    </source>
</evidence>
<dbReference type="Proteomes" id="UP001223144">
    <property type="component" value="Unassembled WGS sequence"/>
</dbReference>
<reference evidence="12 13" key="1">
    <citation type="submission" date="2023-04" db="EMBL/GenBank/DDBJ databases">
        <title>Streptomyces chengmaiensis sp. nov. isolated from the stem of mangrove plant in Hainan.</title>
        <authorList>
            <person name="Huang X."/>
            <person name="Zhou S."/>
            <person name="Chu X."/>
            <person name="Xie Y."/>
            <person name="Lin Y."/>
        </authorList>
    </citation>
    <scope>NUCLEOTIDE SEQUENCE [LARGE SCALE GENOMIC DNA]</scope>
    <source>
        <strain evidence="12 13">HNM0663</strain>
    </source>
</reference>
<dbReference type="InterPro" id="IPR036922">
    <property type="entry name" value="Rieske_2Fe-2S_sf"/>
</dbReference>
<keyword evidence="7" id="KW-1015">Disulfide bond</keyword>
<comment type="cofactor">
    <cofactor evidence="9">
        <name>[2Fe-2S] cluster</name>
        <dbReference type="ChEBI" id="CHEBI:190135"/>
    </cofactor>
</comment>
<name>A0ABT6HVZ9_9ACTN</name>
<dbReference type="Gene3D" id="2.102.10.10">
    <property type="entry name" value="Rieske [2Fe-2S] iron-sulphur domain"/>
    <property type="match status" value="1"/>
</dbReference>
<evidence type="ECO:0000256" key="2">
    <source>
        <dbReference type="ARBA" id="ARBA00015816"/>
    </source>
</evidence>
<dbReference type="SUPFAM" id="SSF50022">
    <property type="entry name" value="ISP domain"/>
    <property type="match status" value="1"/>
</dbReference>
<evidence type="ECO:0000259" key="11">
    <source>
        <dbReference type="PROSITE" id="PS51296"/>
    </source>
</evidence>
<evidence type="ECO:0000313" key="13">
    <source>
        <dbReference type="Proteomes" id="UP001223144"/>
    </source>
</evidence>
<protein>
    <recommendedName>
        <fullName evidence="2">Cytochrome bc1 complex Rieske iron-sulfur subunit</fullName>
    </recommendedName>
    <alternativeName>
        <fullName evidence="8">Cytochrome bc1 reductase complex subunit QcrA</fullName>
    </alternativeName>
</protein>
<comment type="function">
    <text evidence="1">Iron-sulfur subunit of the cytochrome bc1 complex, an essential component of the respiratory electron transport chain required for ATP synthesis. The bc1 complex catalyzes the oxidation of menaquinol and the reduction of cytochrome c in the respiratory chain. The bc1 complex operates through a Q-cycle mechanism that couples electron transfer to generation of the proton gradient that drives ATP synthesis.</text>
</comment>
<dbReference type="EMBL" id="JARWBG010000050">
    <property type="protein sequence ID" value="MDH2392865.1"/>
    <property type="molecule type" value="Genomic_DNA"/>
</dbReference>
<evidence type="ECO:0000256" key="9">
    <source>
        <dbReference type="ARBA" id="ARBA00034078"/>
    </source>
</evidence>